<accession>A0A9W6N2N5</accession>
<evidence type="ECO:0000313" key="2">
    <source>
        <dbReference type="EMBL" id="GLK75222.1"/>
    </source>
</evidence>
<dbReference type="AlphaFoldDB" id="A0A9W6N2N5"/>
<dbReference type="EMBL" id="BSFK01000005">
    <property type="protein sequence ID" value="GLK75222.1"/>
    <property type="molecule type" value="Genomic_DNA"/>
</dbReference>
<organism evidence="2 3">
    <name type="scientific">Methylopila jiangsuensis</name>
    <dbReference type="NCBI Taxonomy" id="586230"/>
    <lineage>
        <taxon>Bacteria</taxon>
        <taxon>Pseudomonadati</taxon>
        <taxon>Pseudomonadota</taxon>
        <taxon>Alphaproteobacteria</taxon>
        <taxon>Hyphomicrobiales</taxon>
        <taxon>Methylopilaceae</taxon>
        <taxon>Methylopila</taxon>
    </lineage>
</organism>
<reference evidence="2" key="1">
    <citation type="journal article" date="2014" name="Int. J. Syst. Evol. Microbiol.">
        <title>Complete genome sequence of Corynebacterium casei LMG S-19264T (=DSM 44701T), isolated from a smear-ripened cheese.</title>
        <authorList>
            <consortium name="US DOE Joint Genome Institute (JGI-PGF)"/>
            <person name="Walter F."/>
            <person name="Albersmeier A."/>
            <person name="Kalinowski J."/>
            <person name="Ruckert C."/>
        </authorList>
    </citation>
    <scope>NUCLEOTIDE SEQUENCE</scope>
    <source>
        <strain evidence="2">VKM B-2555</strain>
    </source>
</reference>
<keyword evidence="1" id="KW-0812">Transmembrane</keyword>
<dbReference type="Proteomes" id="UP001143364">
    <property type="component" value="Unassembled WGS sequence"/>
</dbReference>
<comment type="caution">
    <text evidence="2">The sequence shown here is derived from an EMBL/GenBank/DDBJ whole genome shotgun (WGS) entry which is preliminary data.</text>
</comment>
<feature type="transmembrane region" description="Helical" evidence="1">
    <location>
        <begin position="90"/>
        <end position="114"/>
    </location>
</feature>
<reference evidence="2" key="2">
    <citation type="submission" date="2023-01" db="EMBL/GenBank/DDBJ databases">
        <authorList>
            <person name="Sun Q."/>
            <person name="Evtushenko L."/>
        </authorList>
    </citation>
    <scope>NUCLEOTIDE SEQUENCE</scope>
    <source>
        <strain evidence="2">VKM B-2555</strain>
    </source>
</reference>
<gene>
    <name evidence="2" type="ORF">GCM10008171_04760</name>
</gene>
<proteinExistence type="predicted"/>
<name>A0A9W6N2N5_9HYPH</name>
<protein>
    <submittedName>
        <fullName evidence="2">Uncharacterized protein</fullName>
    </submittedName>
</protein>
<evidence type="ECO:0000313" key="3">
    <source>
        <dbReference type="Proteomes" id="UP001143364"/>
    </source>
</evidence>
<keyword evidence="3" id="KW-1185">Reference proteome</keyword>
<dbReference type="InterPro" id="IPR053803">
    <property type="entry name" value="DUF6949"/>
</dbReference>
<sequence length="119" mass="12196">MGLAAEGRLIHRGKEEPMSPVLASALTLAFGFALSGLAASAFEAATARRASFRLLRAPDVLAVVAVPLVTIAAPYMMARNLAALRRERRSTVLGVAAGTVLAGLWSLALGSAALQALGV</sequence>
<evidence type="ECO:0000256" key="1">
    <source>
        <dbReference type="SAM" id="Phobius"/>
    </source>
</evidence>
<keyword evidence="1" id="KW-1133">Transmembrane helix</keyword>
<feature type="transmembrane region" description="Helical" evidence="1">
    <location>
        <begin position="21"/>
        <end position="40"/>
    </location>
</feature>
<keyword evidence="1" id="KW-0472">Membrane</keyword>
<feature type="transmembrane region" description="Helical" evidence="1">
    <location>
        <begin position="60"/>
        <end position="78"/>
    </location>
</feature>
<dbReference type="Pfam" id="PF22258">
    <property type="entry name" value="DUF6949"/>
    <property type="match status" value="1"/>
</dbReference>